<keyword evidence="2" id="KW-1185">Reference proteome</keyword>
<accession>A0A660KP75</accession>
<protein>
    <submittedName>
        <fullName evidence="1">Uncharacterized protein</fullName>
    </submittedName>
</protein>
<dbReference type="Proteomes" id="UP000327013">
    <property type="component" value="Chromosome 4"/>
</dbReference>
<dbReference type="AlphaFoldDB" id="A0A660KP75"/>
<evidence type="ECO:0000313" key="1">
    <source>
        <dbReference type="EMBL" id="KAE8037521.1"/>
    </source>
</evidence>
<organism evidence="1 2">
    <name type="scientific">Carpinus fangiana</name>
    <dbReference type="NCBI Taxonomy" id="176857"/>
    <lineage>
        <taxon>Eukaryota</taxon>
        <taxon>Viridiplantae</taxon>
        <taxon>Streptophyta</taxon>
        <taxon>Embryophyta</taxon>
        <taxon>Tracheophyta</taxon>
        <taxon>Spermatophyta</taxon>
        <taxon>Magnoliopsida</taxon>
        <taxon>eudicotyledons</taxon>
        <taxon>Gunneridae</taxon>
        <taxon>Pentapetalae</taxon>
        <taxon>rosids</taxon>
        <taxon>fabids</taxon>
        <taxon>Fagales</taxon>
        <taxon>Betulaceae</taxon>
        <taxon>Carpinus</taxon>
    </lineage>
</organism>
<gene>
    <name evidence="1" type="ORF">FH972_010106</name>
</gene>
<dbReference type="EMBL" id="CM017324">
    <property type="protein sequence ID" value="KAE8037521.1"/>
    <property type="molecule type" value="Genomic_DNA"/>
</dbReference>
<proteinExistence type="predicted"/>
<evidence type="ECO:0000313" key="2">
    <source>
        <dbReference type="Proteomes" id="UP000327013"/>
    </source>
</evidence>
<name>A0A660KP75_9ROSI</name>
<sequence>MEGKNQKKKKKKFIYPIFIYQEFASDFKTKKPSRESGLVSCVSDFGDSFGTYRALRLGLFVGRRGTPKHRGGRAEVVVAVRLVAEVLAGDYFCWRRNGEVGERVGATQLDGRVVVDHGGLFGSVGLCRTPRWHHRRSLISVQLCVSWRLGGFDERI</sequence>
<reference evidence="1 2" key="1">
    <citation type="submission" date="2019-06" db="EMBL/GenBank/DDBJ databases">
        <title>A chromosomal-level reference genome of Carpinus fangiana (Coryloideae, Betulaceae).</title>
        <authorList>
            <person name="Yang X."/>
            <person name="Wang Z."/>
            <person name="Zhang L."/>
            <person name="Hao G."/>
            <person name="Liu J."/>
            <person name="Yang Y."/>
        </authorList>
    </citation>
    <scope>NUCLEOTIDE SEQUENCE [LARGE SCALE GENOMIC DNA]</scope>
    <source>
        <strain evidence="1">Cfa_2016G</strain>
        <tissue evidence="1">Leaf</tissue>
    </source>
</reference>